<protein>
    <submittedName>
        <fullName evidence="2">Unnamed protein product</fullName>
    </submittedName>
</protein>
<proteinExistence type="predicted"/>
<feature type="region of interest" description="Disordered" evidence="1">
    <location>
        <begin position="56"/>
        <end position="124"/>
    </location>
</feature>
<sequence length="124" mass="13630">MIQEEAPLKQEKEEVIVESDPSSEPVEETVNGTQSEVQHVIEETPAVEGEEAVVAEEDVSGETHATYKETSEPTEGESSIEGTEEPAIEETEEPAVEQTKEDIPVPVEEVKKEDTQKPLAKDEL</sequence>
<comment type="caution">
    <text evidence="2">The sequence shown here is derived from an EMBL/GenBank/DDBJ whole genome shotgun (WGS) entry which is preliminary data.</text>
</comment>
<dbReference type="AlphaFoldDB" id="A0A9W7DK74"/>
<feature type="region of interest" description="Disordered" evidence="1">
    <location>
        <begin position="1"/>
        <end position="35"/>
    </location>
</feature>
<dbReference type="Proteomes" id="UP001165063">
    <property type="component" value="Unassembled WGS sequence"/>
</dbReference>
<reference evidence="2" key="1">
    <citation type="submission" date="2023-04" db="EMBL/GenBank/DDBJ databases">
        <title>Ambrosiozyma monospora NBRC 1965.</title>
        <authorList>
            <person name="Ichikawa N."/>
            <person name="Sato H."/>
            <person name="Tonouchi N."/>
        </authorList>
    </citation>
    <scope>NUCLEOTIDE SEQUENCE</scope>
    <source>
        <strain evidence="2">NBRC 1965</strain>
    </source>
</reference>
<feature type="compositionally biased region" description="Basic and acidic residues" evidence="1">
    <location>
        <begin position="1"/>
        <end position="15"/>
    </location>
</feature>
<evidence type="ECO:0000313" key="3">
    <source>
        <dbReference type="Proteomes" id="UP001165063"/>
    </source>
</evidence>
<gene>
    <name evidence="2" type="ORF">Amon01_000875400</name>
</gene>
<accession>A0A9W7DK74</accession>
<dbReference type="EMBL" id="BSXU01008324">
    <property type="protein sequence ID" value="GMG60196.1"/>
    <property type="molecule type" value="Genomic_DNA"/>
</dbReference>
<feature type="compositionally biased region" description="Acidic residues" evidence="1">
    <location>
        <begin position="82"/>
        <end position="95"/>
    </location>
</feature>
<evidence type="ECO:0000313" key="2">
    <source>
        <dbReference type="EMBL" id="GMG60196.1"/>
    </source>
</evidence>
<name>A0A9W7DK74_AMBMO</name>
<keyword evidence="3" id="KW-1185">Reference proteome</keyword>
<feature type="compositionally biased region" description="Basic and acidic residues" evidence="1">
    <location>
        <begin position="98"/>
        <end position="124"/>
    </location>
</feature>
<organism evidence="2 3">
    <name type="scientific">Ambrosiozyma monospora</name>
    <name type="common">Yeast</name>
    <name type="synonym">Endomycopsis monosporus</name>
    <dbReference type="NCBI Taxonomy" id="43982"/>
    <lineage>
        <taxon>Eukaryota</taxon>
        <taxon>Fungi</taxon>
        <taxon>Dikarya</taxon>
        <taxon>Ascomycota</taxon>
        <taxon>Saccharomycotina</taxon>
        <taxon>Pichiomycetes</taxon>
        <taxon>Pichiales</taxon>
        <taxon>Pichiaceae</taxon>
        <taxon>Ambrosiozyma</taxon>
    </lineage>
</organism>
<evidence type="ECO:0000256" key="1">
    <source>
        <dbReference type="SAM" id="MobiDB-lite"/>
    </source>
</evidence>